<dbReference type="InterPro" id="IPR021708">
    <property type="entry name" value="DUF3291"/>
</dbReference>
<protein>
    <recommendedName>
        <fullName evidence="1">DUF3291 domain-containing protein</fullName>
    </recommendedName>
</protein>
<dbReference type="STRING" id="1125876.SAMN05443292_0511"/>
<dbReference type="AlphaFoldDB" id="A0A1I3DJG0"/>
<proteinExistence type="predicted"/>
<evidence type="ECO:0000313" key="2">
    <source>
        <dbReference type="EMBL" id="SFH86857.1"/>
    </source>
</evidence>
<feature type="domain" description="DUF3291" evidence="1">
    <location>
        <begin position="48"/>
        <end position="88"/>
    </location>
</feature>
<gene>
    <name evidence="2" type="ORF">SAMN05443292_0511</name>
</gene>
<organism evidence="2 3">
    <name type="scientific">Halpernia frigidisoli</name>
    <dbReference type="NCBI Taxonomy" id="1125876"/>
    <lineage>
        <taxon>Bacteria</taxon>
        <taxon>Pseudomonadati</taxon>
        <taxon>Bacteroidota</taxon>
        <taxon>Flavobacteriia</taxon>
        <taxon>Flavobacteriales</taxon>
        <taxon>Weeksellaceae</taxon>
        <taxon>Chryseobacterium group</taxon>
        <taxon>Halpernia</taxon>
    </lineage>
</organism>
<evidence type="ECO:0000259" key="1">
    <source>
        <dbReference type="Pfam" id="PF11695"/>
    </source>
</evidence>
<evidence type="ECO:0000313" key="3">
    <source>
        <dbReference type="Proteomes" id="UP000198931"/>
    </source>
</evidence>
<dbReference type="EMBL" id="FOQT01000001">
    <property type="protein sequence ID" value="SFH86857.1"/>
    <property type="molecule type" value="Genomic_DNA"/>
</dbReference>
<dbReference type="Pfam" id="PF11695">
    <property type="entry name" value="DUF3291"/>
    <property type="match status" value="1"/>
</dbReference>
<reference evidence="2 3" key="1">
    <citation type="submission" date="2016-10" db="EMBL/GenBank/DDBJ databases">
        <authorList>
            <person name="de Groot N.N."/>
        </authorList>
    </citation>
    <scope>NUCLEOTIDE SEQUENCE [LARGE SCALE GENOMIC DNA]</scope>
    <source>
        <strain evidence="2 3">DSM 26000</strain>
    </source>
</reference>
<keyword evidence="3" id="KW-1185">Reference proteome</keyword>
<dbReference type="Proteomes" id="UP000198931">
    <property type="component" value="Unassembled WGS sequence"/>
</dbReference>
<name>A0A1I3DJG0_9FLAO</name>
<accession>A0A1I3DJG0</accession>
<sequence length="108" mass="12943">MILPITKIELNSYAKIISFFKFNSQIIKQLQESPCKKYKLTGSFNLKFWHTMSLWETDDEINNFYRNGIHLEAMKKSKTFFSKIQSKRITVENNELGNWRELKKIFTL</sequence>